<protein>
    <submittedName>
        <fullName evidence="2">Uncharacterized protein</fullName>
    </submittedName>
</protein>
<proteinExistence type="predicted"/>
<name>A0AAD7WX26_9TELE</name>
<feature type="region of interest" description="Disordered" evidence="1">
    <location>
        <begin position="1"/>
        <end position="68"/>
    </location>
</feature>
<evidence type="ECO:0000313" key="3">
    <source>
        <dbReference type="Proteomes" id="UP001221898"/>
    </source>
</evidence>
<gene>
    <name evidence="2" type="ORF">AAFF_G00162570</name>
</gene>
<dbReference type="EMBL" id="JAINUG010000022">
    <property type="protein sequence ID" value="KAJ8411449.1"/>
    <property type="molecule type" value="Genomic_DNA"/>
</dbReference>
<evidence type="ECO:0000313" key="2">
    <source>
        <dbReference type="EMBL" id="KAJ8411449.1"/>
    </source>
</evidence>
<comment type="caution">
    <text evidence="2">The sequence shown here is derived from an EMBL/GenBank/DDBJ whole genome shotgun (WGS) entry which is preliminary data.</text>
</comment>
<dbReference type="Proteomes" id="UP001221898">
    <property type="component" value="Unassembled WGS sequence"/>
</dbReference>
<keyword evidence="3" id="KW-1185">Reference proteome</keyword>
<feature type="compositionally biased region" description="Pro residues" evidence="1">
    <location>
        <begin position="1"/>
        <end position="22"/>
    </location>
</feature>
<sequence length="68" mass="7240">MRHVCPPPGLSERPPPPPPPPLLTKDLFGRRSCGRVVPQAGSPKGRGRCTSSRTIGDPSLCTLQKRAA</sequence>
<reference evidence="2" key="1">
    <citation type="journal article" date="2023" name="Science">
        <title>Genome structures resolve the early diversification of teleost fishes.</title>
        <authorList>
            <person name="Parey E."/>
            <person name="Louis A."/>
            <person name="Montfort J."/>
            <person name="Bouchez O."/>
            <person name="Roques C."/>
            <person name="Iampietro C."/>
            <person name="Lluch J."/>
            <person name="Castinel A."/>
            <person name="Donnadieu C."/>
            <person name="Desvignes T."/>
            <person name="Floi Bucao C."/>
            <person name="Jouanno E."/>
            <person name="Wen M."/>
            <person name="Mejri S."/>
            <person name="Dirks R."/>
            <person name="Jansen H."/>
            <person name="Henkel C."/>
            <person name="Chen W.J."/>
            <person name="Zahm M."/>
            <person name="Cabau C."/>
            <person name="Klopp C."/>
            <person name="Thompson A.W."/>
            <person name="Robinson-Rechavi M."/>
            <person name="Braasch I."/>
            <person name="Lecointre G."/>
            <person name="Bobe J."/>
            <person name="Postlethwait J.H."/>
            <person name="Berthelot C."/>
            <person name="Roest Crollius H."/>
            <person name="Guiguen Y."/>
        </authorList>
    </citation>
    <scope>NUCLEOTIDE SEQUENCE</scope>
    <source>
        <strain evidence="2">NC1722</strain>
    </source>
</reference>
<organism evidence="2 3">
    <name type="scientific">Aldrovandia affinis</name>
    <dbReference type="NCBI Taxonomy" id="143900"/>
    <lineage>
        <taxon>Eukaryota</taxon>
        <taxon>Metazoa</taxon>
        <taxon>Chordata</taxon>
        <taxon>Craniata</taxon>
        <taxon>Vertebrata</taxon>
        <taxon>Euteleostomi</taxon>
        <taxon>Actinopterygii</taxon>
        <taxon>Neopterygii</taxon>
        <taxon>Teleostei</taxon>
        <taxon>Notacanthiformes</taxon>
        <taxon>Halosauridae</taxon>
        <taxon>Aldrovandia</taxon>
    </lineage>
</organism>
<dbReference type="AlphaFoldDB" id="A0AAD7WX26"/>
<evidence type="ECO:0000256" key="1">
    <source>
        <dbReference type="SAM" id="MobiDB-lite"/>
    </source>
</evidence>
<accession>A0AAD7WX26</accession>